<sequence>MSVGTHSAWHGNREPNPEPPSSRVVPGMAAIISKMKIAVNNNPPTLENNPILEYFEVGQESSCAGHALVWRVFDAYRKSDGKVSCHHSPYDAIRR</sequence>
<organism evidence="2 3">
    <name type="scientific">Brenthis ino</name>
    <name type="common">lesser marbled fritillary</name>
    <dbReference type="NCBI Taxonomy" id="405034"/>
    <lineage>
        <taxon>Eukaryota</taxon>
        <taxon>Metazoa</taxon>
        <taxon>Ecdysozoa</taxon>
        <taxon>Arthropoda</taxon>
        <taxon>Hexapoda</taxon>
        <taxon>Insecta</taxon>
        <taxon>Pterygota</taxon>
        <taxon>Neoptera</taxon>
        <taxon>Endopterygota</taxon>
        <taxon>Lepidoptera</taxon>
        <taxon>Glossata</taxon>
        <taxon>Ditrysia</taxon>
        <taxon>Papilionoidea</taxon>
        <taxon>Nymphalidae</taxon>
        <taxon>Heliconiinae</taxon>
        <taxon>Argynnini</taxon>
        <taxon>Brenthis</taxon>
    </lineage>
</organism>
<dbReference type="OrthoDB" id="79687at2759"/>
<evidence type="ECO:0000313" key="2">
    <source>
        <dbReference type="EMBL" id="CAH0716094.1"/>
    </source>
</evidence>
<dbReference type="AlphaFoldDB" id="A0A8J9Y255"/>
<feature type="region of interest" description="Disordered" evidence="1">
    <location>
        <begin position="1"/>
        <end position="24"/>
    </location>
</feature>
<reference evidence="2" key="1">
    <citation type="submission" date="2021-12" db="EMBL/GenBank/DDBJ databases">
        <authorList>
            <person name="Martin H S."/>
        </authorList>
    </citation>
    <scope>NUCLEOTIDE SEQUENCE</scope>
</reference>
<gene>
    <name evidence="2" type="ORF">BINO364_LOCUS2928</name>
</gene>
<proteinExistence type="predicted"/>
<name>A0A8J9Y255_9NEOP</name>
<dbReference type="EMBL" id="OV170231">
    <property type="protein sequence ID" value="CAH0716094.1"/>
    <property type="molecule type" value="Genomic_DNA"/>
</dbReference>
<dbReference type="Proteomes" id="UP000838878">
    <property type="component" value="Chromosome 11"/>
</dbReference>
<keyword evidence="3" id="KW-1185">Reference proteome</keyword>
<evidence type="ECO:0000256" key="1">
    <source>
        <dbReference type="SAM" id="MobiDB-lite"/>
    </source>
</evidence>
<accession>A0A8J9Y255</accession>
<evidence type="ECO:0000313" key="3">
    <source>
        <dbReference type="Proteomes" id="UP000838878"/>
    </source>
</evidence>
<protein>
    <submittedName>
        <fullName evidence="2">Uncharacterized protein</fullName>
    </submittedName>
</protein>
<feature type="non-terminal residue" evidence="2">
    <location>
        <position position="95"/>
    </location>
</feature>